<keyword evidence="5 6" id="KW-0949">S-adenosyl-L-methionine</keyword>
<dbReference type="InterPro" id="IPR029063">
    <property type="entry name" value="SAM-dependent_MTases_sf"/>
</dbReference>
<feature type="binding site" evidence="6">
    <location>
        <position position="86"/>
    </location>
    <ligand>
        <name>S-adenosyl-L-methionine</name>
        <dbReference type="ChEBI" id="CHEBI:59789"/>
    </ligand>
</feature>
<evidence type="ECO:0000256" key="6">
    <source>
        <dbReference type="HAMAP-Rule" id="MF_01007"/>
    </source>
</evidence>
<dbReference type="GO" id="GO:0071424">
    <property type="term" value="F:rRNA (cytosine-N4-)-methyltransferase activity"/>
    <property type="evidence" value="ECO:0007669"/>
    <property type="project" value="UniProtKB-UniRule"/>
</dbReference>
<evidence type="ECO:0000256" key="3">
    <source>
        <dbReference type="ARBA" id="ARBA00022603"/>
    </source>
</evidence>
<evidence type="ECO:0000256" key="1">
    <source>
        <dbReference type="ARBA" id="ARBA00010396"/>
    </source>
</evidence>
<evidence type="ECO:0000313" key="8">
    <source>
        <dbReference type="Proteomes" id="UP000178091"/>
    </source>
</evidence>
<evidence type="ECO:0000256" key="5">
    <source>
        <dbReference type="ARBA" id="ARBA00022691"/>
    </source>
</evidence>
<dbReference type="GO" id="GO:0005737">
    <property type="term" value="C:cytoplasm"/>
    <property type="evidence" value="ECO:0007669"/>
    <property type="project" value="UniProtKB-SubCell"/>
</dbReference>
<name>A0A1F4XSL5_9BACT</name>
<dbReference type="InterPro" id="IPR023397">
    <property type="entry name" value="SAM-dep_MeTrfase_MraW_recog"/>
</dbReference>
<organism evidence="7 8">
    <name type="scientific">Candidatus Adlerbacteria bacterium RIFCSPHIGHO2_12_FULL_53_18</name>
    <dbReference type="NCBI Taxonomy" id="1797242"/>
    <lineage>
        <taxon>Bacteria</taxon>
        <taxon>Candidatus Adleribacteriota</taxon>
    </lineage>
</organism>
<keyword evidence="2 6" id="KW-0698">rRNA processing</keyword>
<dbReference type="SUPFAM" id="SSF81799">
    <property type="entry name" value="Putative methyltransferase TM0872, insert domain"/>
    <property type="match status" value="1"/>
</dbReference>
<comment type="caution">
    <text evidence="6">Lacks conserved residue(s) required for the propagation of feature annotation.</text>
</comment>
<dbReference type="Pfam" id="PF01795">
    <property type="entry name" value="Methyltransf_5"/>
    <property type="match status" value="1"/>
</dbReference>
<sequence>MDLLTPQDGEVAVDATAGQGGTSEALMQAAHIKLIALDADLNAVEATREKLKRFGARATVLNANFADLGSVLDKAGLKTVDMILFDLGWHSEQLTSGRGFSFLQNEPLNMSYGERPRSGFTAAEILNQWDEKVIADVLFGYGEERYARRIAKAVVLRRRQQPIETTIELVEIVRDSVPAGYRHGKIHPATKTFQALRVAVNDELGALEAGLKAAWKHLAAEGRVAVISFHSLEDRIVKRFFAELARKKHGELLTKKPIVAARAEITHNPSARSAKLRAIKKLKSKKV</sequence>
<protein>
    <recommendedName>
        <fullName evidence="6">Ribosomal RNA small subunit methyltransferase H</fullName>
        <ecNumber evidence="6">2.1.1.199</ecNumber>
    </recommendedName>
    <alternativeName>
        <fullName evidence="6">16S rRNA m(4)C1402 methyltransferase</fullName>
    </alternativeName>
    <alternativeName>
        <fullName evidence="6">rRNA (cytosine-N(4)-)-methyltransferase RsmH</fullName>
    </alternativeName>
</protein>
<dbReference type="Proteomes" id="UP000178091">
    <property type="component" value="Unassembled WGS sequence"/>
</dbReference>
<dbReference type="EC" id="2.1.1.199" evidence="6"/>
<dbReference type="AlphaFoldDB" id="A0A1F4XSL5"/>
<dbReference type="GO" id="GO:0070475">
    <property type="term" value="P:rRNA base methylation"/>
    <property type="evidence" value="ECO:0007669"/>
    <property type="project" value="UniProtKB-UniRule"/>
</dbReference>
<dbReference type="NCBIfam" id="TIGR00006">
    <property type="entry name" value="16S rRNA (cytosine(1402)-N(4))-methyltransferase RsmH"/>
    <property type="match status" value="1"/>
</dbReference>
<accession>A0A1F4XSL5</accession>
<feature type="binding site" evidence="6">
    <location>
        <position position="38"/>
    </location>
    <ligand>
        <name>S-adenosyl-L-methionine</name>
        <dbReference type="ChEBI" id="CHEBI:59789"/>
    </ligand>
</feature>
<evidence type="ECO:0000256" key="2">
    <source>
        <dbReference type="ARBA" id="ARBA00022552"/>
    </source>
</evidence>
<gene>
    <name evidence="6" type="primary">rsmH</name>
    <name evidence="7" type="ORF">A3F55_02010</name>
</gene>
<comment type="caution">
    <text evidence="7">The sequence shown here is derived from an EMBL/GenBank/DDBJ whole genome shotgun (WGS) entry which is preliminary data.</text>
</comment>
<keyword evidence="4 6" id="KW-0808">Transferase</keyword>
<comment type="subcellular location">
    <subcellularLocation>
        <location evidence="6">Cytoplasm</location>
    </subcellularLocation>
</comment>
<proteinExistence type="inferred from homology"/>
<dbReference type="PANTHER" id="PTHR11265">
    <property type="entry name" value="S-ADENOSYL-METHYLTRANSFERASE MRAW"/>
    <property type="match status" value="1"/>
</dbReference>
<dbReference type="Gene3D" id="3.40.50.150">
    <property type="entry name" value="Vaccinia Virus protein VP39"/>
    <property type="match status" value="1"/>
</dbReference>
<feature type="binding site" evidence="6">
    <location>
        <position position="65"/>
    </location>
    <ligand>
        <name>S-adenosyl-L-methionine</name>
        <dbReference type="ChEBI" id="CHEBI:59789"/>
    </ligand>
</feature>
<evidence type="ECO:0000256" key="4">
    <source>
        <dbReference type="ARBA" id="ARBA00022679"/>
    </source>
</evidence>
<comment type="catalytic activity">
    <reaction evidence="6">
        <text>cytidine(1402) in 16S rRNA + S-adenosyl-L-methionine = N(4)-methylcytidine(1402) in 16S rRNA + S-adenosyl-L-homocysteine + H(+)</text>
        <dbReference type="Rhea" id="RHEA:42928"/>
        <dbReference type="Rhea" id="RHEA-COMP:10286"/>
        <dbReference type="Rhea" id="RHEA-COMP:10287"/>
        <dbReference type="ChEBI" id="CHEBI:15378"/>
        <dbReference type="ChEBI" id="CHEBI:57856"/>
        <dbReference type="ChEBI" id="CHEBI:59789"/>
        <dbReference type="ChEBI" id="CHEBI:74506"/>
        <dbReference type="ChEBI" id="CHEBI:82748"/>
        <dbReference type="EC" id="2.1.1.199"/>
    </reaction>
</comment>
<dbReference type="PIRSF" id="PIRSF004486">
    <property type="entry name" value="MraW"/>
    <property type="match status" value="1"/>
</dbReference>
<dbReference type="HAMAP" id="MF_01007">
    <property type="entry name" value="16SrRNA_methyltr_H"/>
    <property type="match status" value="1"/>
</dbReference>
<reference evidence="7 8" key="1">
    <citation type="journal article" date="2016" name="Nat. Commun.">
        <title>Thousands of microbial genomes shed light on interconnected biogeochemical processes in an aquifer system.</title>
        <authorList>
            <person name="Anantharaman K."/>
            <person name="Brown C.T."/>
            <person name="Hug L.A."/>
            <person name="Sharon I."/>
            <person name="Castelle C.J."/>
            <person name="Probst A.J."/>
            <person name="Thomas B.C."/>
            <person name="Singh A."/>
            <person name="Wilkins M.J."/>
            <person name="Karaoz U."/>
            <person name="Brodie E.L."/>
            <person name="Williams K.H."/>
            <person name="Hubbard S.S."/>
            <person name="Banfield J.F."/>
        </authorList>
    </citation>
    <scope>NUCLEOTIDE SEQUENCE [LARGE SCALE GENOMIC DNA]</scope>
</reference>
<feature type="binding site" evidence="6">
    <location>
        <position position="93"/>
    </location>
    <ligand>
        <name>S-adenosyl-L-methionine</name>
        <dbReference type="ChEBI" id="CHEBI:59789"/>
    </ligand>
</feature>
<comment type="function">
    <text evidence="6">Specifically methylates the N4 position of cytidine in position 1402 (C1402) of 16S rRNA.</text>
</comment>
<dbReference type="Gene3D" id="1.10.150.170">
    <property type="entry name" value="Putative methyltransferase TM0872, insert domain"/>
    <property type="match status" value="1"/>
</dbReference>
<dbReference type="EMBL" id="MEWW01000015">
    <property type="protein sequence ID" value="OGC84506.1"/>
    <property type="molecule type" value="Genomic_DNA"/>
</dbReference>
<dbReference type="SUPFAM" id="SSF53335">
    <property type="entry name" value="S-adenosyl-L-methionine-dependent methyltransferases"/>
    <property type="match status" value="1"/>
</dbReference>
<dbReference type="PANTHER" id="PTHR11265:SF0">
    <property type="entry name" value="12S RRNA N4-METHYLCYTIDINE METHYLTRANSFERASE"/>
    <property type="match status" value="1"/>
</dbReference>
<keyword evidence="6" id="KW-0963">Cytoplasm</keyword>
<dbReference type="InterPro" id="IPR002903">
    <property type="entry name" value="RsmH"/>
</dbReference>
<keyword evidence="3 6" id="KW-0489">Methyltransferase</keyword>
<comment type="similarity">
    <text evidence="1 6">Belongs to the methyltransferase superfamily. RsmH family.</text>
</comment>
<evidence type="ECO:0000313" key="7">
    <source>
        <dbReference type="EMBL" id="OGC84506.1"/>
    </source>
</evidence>